<proteinExistence type="predicted"/>
<reference evidence="3" key="1">
    <citation type="journal article" date="2005" name="Nature">
        <title>The map-based sequence of the rice genome.</title>
        <authorList>
            <consortium name="International rice genome sequencing project (IRGSP)"/>
            <person name="Matsumoto T."/>
            <person name="Wu J."/>
            <person name="Kanamori H."/>
            <person name="Katayose Y."/>
            <person name="Fujisawa M."/>
            <person name="Namiki N."/>
            <person name="Mizuno H."/>
            <person name="Yamamoto K."/>
            <person name="Antonio B.A."/>
            <person name="Baba T."/>
            <person name="Sakata K."/>
            <person name="Nagamura Y."/>
            <person name="Aoki H."/>
            <person name="Arikawa K."/>
            <person name="Arita K."/>
            <person name="Bito T."/>
            <person name="Chiden Y."/>
            <person name="Fujitsuka N."/>
            <person name="Fukunaka R."/>
            <person name="Hamada M."/>
            <person name="Harada C."/>
            <person name="Hayashi A."/>
            <person name="Hijishita S."/>
            <person name="Honda M."/>
            <person name="Hosokawa S."/>
            <person name="Ichikawa Y."/>
            <person name="Idonuma A."/>
            <person name="Iijima M."/>
            <person name="Ikeda M."/>
            <person name="Ikeno M."/>
            <person name="Ito K."/>
            <person name="Ito S."/>
            <person name="Ito T."/>
            <person name="Ito Y."/>
            <person name="Ito Y."/>
            <person name="Iwabuchi A."/>
            <person name="Kamiya K."/>
            <person name="Karasawa W."/>
            <person name="Kurita K."/>
            <person name="Katagiri S."/>
            <person name="Kikuta A."/>
            <person name="Kobayashi H."/>
            <person name="Kobayashi N."/>
            <person name="Machita K."/>
            <person name="Maehara T."/>
            <person name="Masukawa M."/>
            <person name="Mizubayashi T."/>
            <person name="Mukai Y."/>
            <person name="Nagasaki H."/>
            <person name="Nagata Y."/>
            <person name="Naito S."/>
            <person name="Nakashima M."/>
            <person name="Nakama Y."/>
            <person name="Nakamichi Y."/>
            <person name="Nakamura M."/>
            <person name="Meguro A."/>
            <person name="Negishi M."/>
            <person name="Ohta I."/>
            <person name="Ohta T."/>
            <person name="Okamoto M."/>
            <person name="Ono N."/>
            <person name="Saji S."/>
            <person name="Sakaguchi M."/>
            <person name="Sakai K."/>
            <person name="Shibata M."/>
            <person name="Shimokawa T."/>
            <person name="Song J."/>
            <person name="Takazaki Y."/>
            <person name="Terasawa K."/>
            <person name="Tsugane M."/>
            <person name="Tsuji K."/>
            <person name="Ueda S."/>
            <person name="Waki K."/>
            <person name="Yamagata H."/>
            <person name="Yamamoto M."/>
            <person name="Yamamoto S."/>
            <person name="Yamane H."/>
            <person name="Yoshiki S."/>
            <person name="Yoshihara R."/>
            <person name="Yukawa K."/>
            <person name="Zhong H."/>
            <person name="Yano M."/>
            <person name="Yuan Q."/>
            <person name="Ouyang S."/>
            <person name="Liu J."/>
            <person name="Jones K.M."/>
            <person name="Gansberger K."/>
            <person name="Moffat K."/>
            <person name="Hill J."/>
            <person name="Bera J."/>
            <person name="Fadrosh D."/>
            <person name="Jin S."/>
            <person name="Johri S."/>
            <person name="Kim M."/>
            <person name="Overton L."/>
            <person name="Reardon M."/>
            <person name="Tsitrin T."/>
            <person name="Vuong H."/>
            <person name="Weaver B."/>
            <person name="Ciecko A."/>
            <person name="Tallon L."/>
            <person name="Jackson J."/>
            <person name="Pai G."/>
            <person name="Aken S.V."/>
            <person name="Utterback T."/>
            <person name="Reidmuller S."/>
            <person name="Feldblyum T."/>
            <person name="Hsiao J."/>
            <person name="Zismann V."/>
            <person name="Iobst S."/>
            <person name="de Vazeille A.R."/>
            <person name="Buell C.R."/>
            <person name="Ying K."/>
            <person name="Li Y."/>
            <person name="Lu T."/>
            <person name="Huang Y."/>
            <person name="Zhao Q."/>
            <person name="Feng Q."/>
            <person name="Zhang L."/>
            <person name="Zhu J."/>
            <person name="Weng Q."/>
            <person name="Mu J."/>
            <person name="Lu Y."/>
            <person name="Fan D."/>
            <person name="Liu Y."/>
            <person name="Guan J."/>
            <person name="Zhang Y."/>
            <person name="Yu S."/>
            <person name="Liu X."/>
            <person name="Zhang Y."/>
            <person name="Hong G."/>
            <person name="Han B."/>
            <person name="Choisne N."/>
            <person name="Demange N."/>
            <person name="Orjeda G."/>
            <person name="Samain S."/>
            <person name="Cattolico L."/>
            <person name="Pelletier E."/>
            <person name="Couloux A."/>
            <person name="Segurens B."/>
            <person name="Wincker P."/>
            <person name="D'Hont A."/>
            <person name="Scarpelli C."/>
            <person name="Weissenbach J."/>
            <person name="Salanoubat M."/>
            <person name="Quetier F."/>
            <person name="Yu Y."/>
            <person name="Kim H.R."/>
            <person name="Rambo T."/>
            <person name="Currie J."/>
            <person name="Collura K."/>
            <person name="Luo M."/>
            <person name="Yang T."/>
            <person name="Ammiraju J.S.S."/>
            <person name="Engler F."/>
            <person name="Soderlund C."/>
            <person name="Wing R.A."/>
            <person name="Palmer L.E."/>
            <person name="de la Bastide M."/>
            <person name="Spiegel L."/>
            <person name="Nascimento L."/>
            <person name="Zutavern T."/>
            <person name="O'Shaughnessy A."/>
            <person name="Dike S."/>
            <person name="Dedhia N."/>
            <person name="Preston R."/>
            <person name="Balija V."/>
            <person name="McCombie W.R."/>
            <person name="Chow T."/>
            <person name="Chen H."/>
            <person name="Chung M."/>
            <person name="Chen C."/>
            <person name="Shaw J."/>
            <person name="Wu H."/>
            <person name="Hsiao K."/>
            <person name="Chao Y."/>
            <person name="Chu M."/>
            <person name="Cheng C."/>
            <person name="Hour A."/>
            <person name="Lee P."/>
            <person name="Lin S."/>
            <person name="Lin Y."/>
            <person name="Liou J."/>
            <person name="Liu S."/>
            <person name="Hsing Y."/>
            <person name="Raghuvanshi S."/>
            <person name="Mohanty A."/>
            <person name="Bharti A.K."/>
            <person name="Gaur A."/>
            <person name="Gupta V."/>
            <person name="Kumar D."/>
            <person name="Ravi V."/>
            <person name="Vij S."/>
            <person name="Kapur A."/>
            <person name="Khurana P."/>
            <person name="Khurana P."/>
            <person name="Khurana J.P."/>
            <person name="Tyagi A.K."/>
            <person name="Gaikwad K."/>
            <person name="Singh A."/>
            <person name="Dalal V."/>
            <person name="Srivastava S."/>
            <person name="Dixit A."/>
            <person name="Pal A.K."/>
            <person name="Ghazi I.A."/>
            <person name="Yadav M."/>
            <person name="Pandit A."/>
            <person name="Bhargava A."/>
            <person name="Sureshbabu K."/>
            <person name="Batra K."/>
            <person name="Sharma T.R."/>
            <person name="Mohapatra T."/>
            <person name="Singh N.K."/>
            <person name="Messing J."/>
            <person name="Nelson A.B."/>
            <person name="Fuks G."/>
            <person name="Kavchok S."/>
            <person name="Keizer G."/>
            <person name="Linton E."/>
            <person name="Llaca V."/>
            <person name="Song R."/>
            <person name="Tanyolac B."/>
            <person name="Young S."/>
            <person name="Ho-Il K."/>
            <person name="Hahn J.H."/>
            <person name="Sangsakoo G."/>
            <person name="Vanavichit A."/>
            <person name="de Mattos Luiz.A.T."/>
            <person name="Zimmer P.D."/>
            <person name="Malone G."/>
            <person name="Dellagostin O."/>
            <person name="de Oliveira A.C."/>
            <person name="Bevan M."/>
            <person name="Bancroft I."/>
            <person name="Minx P."/>
            <person name="Cordum H."/>
            <person name="Wilson R."/>
            <person name="Cheng Z."/>
            <person name="Jin W."/>
            <person name="Jiang J."/>
            <person name="Leong S.A."/>
            <person name="Iwama H."/>
            <person name="Gojobori T."/>
            <person name="Itoh T."/>
            <person name="Niimura Y."/>
            <person name="Fujii Y."/>
            <person name="Habara T."/>
            <person name="Sakai H."/>
            <person name="Sato Y."/>
            <person name="Wilson G."/>
            <person name="Kumar K."/>
            <person name="McCouch S."/>
            <person name="Juretic N."/>
            <person name="Hoen D."/>
            <person name="Wright S."/>
            <person name="Bruskiewich R."/>
            <person name="Bureau T."/>
            <person name="Miyao A."/>
            <person name="Hirochika H."/>
            <person name="Nishikawa T."/>
            <person name="Kadowaki K."/>
            <person name="Sugiura M."/>
            <person name="Burr B."/>
            <person name="Sasaki T."/>
        </authorList>
    </citation>
    <scope>NUCLEOTIDE SEQUENCE [LARGE SCALE GENOMIC DNA]</scope>
    <source>
        <strain evidence="3">cv. Nipponbare</strain>
    </source>
</reference>
<dbReference type="Proteomes" id="UP000000763">
    <property type="component" value="Chromosome 2"/>
</dbReference>
<protein>
    <submittedName>
        <fullName evidence="2">Uncharacterized protein</fullName>
    </submittedName>
</protein>
<evidence type="ECO:0000313" key="2">
    <source>
        <dbReference type="EMBL" id="BAD22088.1"/>
    </source>
</evidence>
<accession>Q6K5N7</accession>
<dbReference type="EMBL" id="AP005317">
    <property type="protein sequence ID" value="BAD22088.1"/>
    <property type="molecule type" value="Genomic_DNA"/>
</dbReference>
<gene>
    <name evidence="2" type="primary">P0579G08.29</name>
</gene>
<sequence length="129" mass="13951">MAATDDHRGAGAASRRPRRRGRLQACRVAAAWGPAVSRPCPRVRLMRGAHGAGRVTKTSLAWLEVHGFDSSTSATIRTGLRASVAKHYRTSTCLVGPVSCCYGLTLGYLSRDSDRSQEEEFLEDEGFGV</sequence>
<name>Q6K5N7_ORYSJ</name>
<reference evidence="3" key="2">
    <citation type="journal article" date="2008" name="Nucleic Acids Res.">
        <title>The rice annotation project database (RAP-DB): 2008 update.</title>
        <authorList>
            <consortium name="The rice annotation project (RAP)"/>
        </authorList>
    </citation>
    <scope>GENOME REANNOTATION</scope>
    <source>
        <strain evidence="3">cv. Nipponbare</strain>
    </source>
</reference>
<dbReference type="AlphaFoldDB" id="Q6K5N7"/>
<feature type="region of interest" description="Disordered" evidence="1">
    <location>
        <begin position="1"/>
        <end position="21"/>
    </location>
</feature>
<evidence type="ECO:0000313" key="3">
    <source>
        <dbReference type="Proteomes" id="UP000000763"/>
    </source>
</evidence>
<organism evidence="2 3">
    <name type="scientific">Oryza sativa subsp. japonica</name>
    <name type="common">Rice</name>
    <dbReference type="NCBI Taxonomy" id="39947"/>
    <lineage>
        <taxon>Eukaryota</taxon>
        <taxon>Viridiplantae</taxon>
        <taxon>Streptophyta</taxon>
        <taxon>Embryophyta</taxon>
        <taxon>Tracheophyta</taxon>
        <taxon>Spermatophyta</taxon>
        <taxon>Magnoliopsida</taxon>
        <taxon>Liliopsida</taxon>
        <taxon>Poales</taxon>
        <taxon>Poaceae</taxon>
        <taxon>BOP clade</taxon>
        <taxon>Oryzoideae</taxon>
        <taxon>Oryzeae</taxon>
        <taxon>Oryzinae</taxon>
        <taxon>Oryza</taxon>
        <taxon>Oryza sativa</taxon>
    </lineage>
</organism>
<evidence type="ECO:0000256" key="1">
    <source>
        <dbReference type="SAM" id="MobiDB-lite"/>
    </source>
</evidence>